<dbReference type="Proteomes" id="UP001187192">
    <property type="component" value="Unassembled WGS sequence"/>
</dbReference>
<feature type="region of interest" description="Disordered" evidence="1">
    <location>
        <begin position="1"/>
        <end position="50"/>
    </location>
</feature>
<feature type="non-terminal residue" evidence="2">
    <location>
        <position position="50"/>
    </location>
</feature>
<dbReference type="EMBL" id="BTGU01000004">
    <property type="protein sequence ID" value="GMN33371.1"/>
    <property type="molecule type" value="Genomic_DNA"/>
</dbReference>
<reference evidence="2" key="1">
    <citation type="submission" date="2023-07" db="EMBL/GenBank/DDBJ databases">
        <title>draft genome sequence of fig (Ficus carica).</title>
        <authorList>
            <person name="Takahashi T."/>
            <person name="Nishimura K."/>
        </authorList>
    </citation>
    <scope>NUCLEOTIDE SEQUENCE</scope>
</reference>
<evidence type="ECO:0000313" key="3">
    <source>
        <dbReference type="Proteomes" id="UP001187192"/>
    </source>
</evidence>
<evidence type="ECO:0000313" key="2">
    <source>
        <dbReference type="EMBL" id="GMN33371.1"/>
    </source>
</evidence>
<gene>
    <name evidence="2" type="ORF">TIFTF001_004112</name>
</gene>
<feature type="compositionally biased region" description="Basic and acidic residues" evidence="1">
    <location>
        <begin position="27"/>
        <end position="40"/>
    </location>
</feature>
<sequence length="50" mass="5830">MEFDEYDYLEKTVEETDDRDSKRKPKKDGGEKSYRKRDADADANANAGDR</sequence>
<evidence type="ECO:0000256" key="1">
    <source>
        <dbReference type="SAM" id="MobiDB-lite"/>
    </source>
</evidence>
<keyword evidence="3" id="KW-1185">Reference proteome</keyword>
<protein>
    <submittedName>
        <fullName evidence="2">Uncharacterized protein</fullName>
    </submittedName>
</protein>
<proteinExistence type="predicted"/>
<name>A0AA88CWN1_FICCA</name>
<comment type="caution">
    <text evidence="2">The sequence shown here is derived from an EMBL/GenBank/DDBJ whole genome shotgun (WGS) entry which is preliminary data.</text>
</comment>
<accession>A0AA88CWN1</accession>
<dbReference type="AlphaFoldDB" id="A0AA88CWN1"/>
<organism evidence="2 3">
    <name type="scientific">Ficus carica</name>
    <name type="common">Common fig</name>
    <dbReference type="NCBI Taxonomy" id="3494"/>
    <lineage>
        <taxon>Eukaryota</taxon>
        <taxon>Viridiplantae</taxon>
        <taxon>Streptophyta</taxon>
        <taxon>Embryophyta</taxon>
        <taxon>Tracheophyta</taxon>
        <taxon>Spermatophyta</taxon>
        <taxon>Magnoliopsida</taxon>
        <taxon>eudicotyledons</taxon>
        <taxon>Gunneridae</taxon>
        <taxon>Pentapetalae</taxon>
        <taxon>rosids</taxon>
        <taxon>fabids</taxon>
        <taxon>Rosales</taxon>
        <taxon>Moraceae</taxon>
        <taxon>Ficeae</taxon>
        <taxon>Ficus</taxon>
    </lineage>
</organism>